<keyword evidence="4" id="KW-1185">Reference proteome</keyword>
<comment type="caution">
    <text evidence="3">The sequence shown here is derived from an EMBL/GenBank/DDBJ whole genome shotgun (WGS) entry which is preliminary data.</text>
</comment>
<sequence>MQDPHTGNILHSVCNASTTSFPTDGLNSFDLTRAPRNGTAVAVAGWYQSERSTTAASLFYQAKDGSLVNAFYWCDFSTGRYAIVGEYYISETAEVPSIHNETGISVQLLGSDTGYRVLFHDENRRVNVLSYTPKTNWNYHGLISQDTAAGFGLTSIHSGQTNVSVIFPKDSANLEVSRFNKDDTWHLDAMPRPLVGGTFTNATKATDIVLDSSVEPSFELPAWSSDITKLGMAIDARYTRHMYYLGTDAKLHWVSGTDEEWTLMPDQSSALWPVADEANGEMAVVGNFDSSEVWVWYRVGGTMTQLYQDTSGKWHEPVAVPTAWFIPNTETASLSTGAKIGIGIGVSAGAVALLGVGLFFFIRRRRQRAAAAAEAARLKEAEAGGVGSHTELDGDGEWSKEAGGEPVAEADAVGTTAPQELNAVGEVHELVGEGHWKEMDATGQNKARRSIGGWREAQEAKEEEGQKVKE</sequence>
<evidence type="ECO:0000256" key="2">
    <source>
        <dbReference type="SAM" id="Phobius"/>
    </source>
</evidence>
<organism evidence="3 4">
    <name type="scientific">Colletotrichum chlorophyti</name>
    <dbReference type="NCBI Taxonomy" id="708187"/>
    <lineage>
        <taxon>Eukaryota</taxon>
        <taxon>Fungi</taxon>
        <taxon>Dikarya</taxon>
        <taxon>Ascomycota</taxon>
        <taxon>Pezizomycotina</taxon>
        <taxon>Sordariomycetes</taxon>
        <taxon>Hypocreomycetidae</taxon>
        <taxon>Glomerellales</taxon>
        <taxon>Glomerellaceae</taxon>
        <taxon>Colletotrichum</taxon>
    </lineage>
</organism>
<dbReference type="AlphaFoldDB" id="A0A1Q8RMZ8"/>
<gene>
    <name evidence="3" type="ORF">CCHL11_07762</name>
</gene>
<keyword evidence="2" id="KW-1133">Transmembrane helix</keyword>
<accession>A0A1Q8RMZ8</accession>
<feature type="compositionally biased region" description="Basic and acidic residues" evidence="1">
    <location>
        <begin position="456"/>
        <end position="470"/>
    </location>
</feature>
<protein>
    <recommendedName>
        <fullName evidence="5">Fucose-specific lectin</fullName>
    </recommendedName>
</protein>
<feature type="transmembrane region" description="Helical" evidence="2">
    <location>
        <begin position="340"/>
        <end position="362"/>
    </location>
</feature>
<dbReference type="Proteomes" id="UP000186583">
    <property type="component" value="Unassembled WGS sequence"/>
</dbReference>
<evidence type="ECO:0008006" key="5">
    <source>
        <dbReference type="Google" id="ProtNLM"/>
    </source>
</evidence>
<dbReference type="Gene3D" id="2.120.10.70">
    <property type="entry name" value="Fucose-specific lectin"/>
    <property type="match status" value="1"/>
</dbReference>
<dbReference type="EMBL" id="MPGH01000155">
    <property type="protein sequence ID" value="OLN85710.1"/>
    <property type="molecule type" value="Genomic_DNA"/>
</dbReference>
<evidence type="ECO:0000313" key="3">
    <source>
        <dbReference type="EMBL" id="OLN85710.1"/>
    </source>
</evidence>
<proteinExistence type="predicted"/>
<reference evidence="3 4" key="1">
    <citation type="submission" date="2016-11" db="EMBL/GenBank/DDBJ databases">
        <title>Draft Genome Assembly of Colletotrichum chlorophyti a pathogen of herbaceous plants.</title>
        <authorList>
            <person name="Gan P."/>
            <person name="Narusaka M."/>
            <person name="Tsushima A."/>
            <person name="Narusaka Y."/>
            <person name="Takano Y."/>
            <person name="Shirasu K."/>
        </authorList>
    </citation>
    <scope>NUCLEOTIDE SEQUENCE [LARGE SCALE GENOMIC DNA]</scope>
    <source>
        <strain evidence="3 4">NTL11</strain>
    </source>
</reference>
<dbReference type="SUPFAM" id="SSF89372">
    <property type="entry name" value="Fucose-specific lectin"/>
    <property type="match status" value="1"/>
</dbReference>
<name>A0A1Q8RMZ8_9PEZI</name>
<keyword evidence="2" id="KW-0472">Membrane</keyword>
<keyword evidence="2" id="KW-0812">Transmembrane</keyword>
<evidence type="ECO:0000256" key="1">
    <source>
        <dbReference type="SAM" id="MobiDB-lite"/>
    </source>
</evidence>
<feature type="compositionally biased region" description="Basic and acidic residues" evidence="1">
    <location>
        <begin position="426"/>
        <end position="440"/>
    </location>
</feature>
<dbReference type="OrthoDB" id="4696326at2759"/>
<evidence type="ECO:0000313" key="4">
    <source>
        <dbReference type="Proteomes" id="UP000186583"/>
    </source>
</evidence>
<feature type="region of interest" description="Disordered" evidence="1">
    <location>
        <begin position="378"/>
        <end position="470"/>
    </location>
</feature>